<evidence type="ECO:0000313" key="1">
    <source>
        <dbReference type="EMBL" id="KHJ80167.1"/>
    </source>
</evidence>
<reference evidence="1 2" key="1">
    <citation type="submission" date="2014-03" db="EMBL/GenBank/DDBJ databases">
        <title>Draft genome of the hookworm Oesophagostomum dentatum.</title>
        <authorList>
            <person name="Mitreva M."/>
        </authorList>
    </citation>
    <scope>NUCLEOTIDE SEQUENCE [LARGE SCALE GENOMIC DNA]</scope>
    <source>
        <strain evidence="1 2">OD-Hann</strain>
    </source>
</reference>
<protein>
    <submittedName>
        <fullName evidence="1">Uncharacterized protein</fullName>
    </submittedName>
</protein>
<dbReference type="EMBL" id="KN601624">
    <property type="protein sequence ID" value="KHJ80167.1"/>
    <property type="molecule type" value="Genomic_DNA"/>
</dbReference>
<evidence type="ECO:0000313" key="2">
    <source>
        <dbReference type="Proteomes" id="UP000053660"/>
    </source>
</evidence>
<proteinExistence type="predicted"/>
<dbReference type="AlphaFoldDB" id="A0A0B1S9J5"/>
<accession>A0A0B1S9J5</accession>
<name>A0A0B1S9J5_OESDE</name>
<gene>
    <name evidence="1" type="ORF">OESDEN_20161</name>
</gene>
<organism evidence="1 2">
    <name type="scientific">Oesophagostomum dentatum</name>
    <name type="common">Nodular worm</name>
    <dbReference type="NCBI Taxonomy" id="61180"/>
    <lineage>
        <taxon>Eukaryota</taxon>
        <taxon>Metazoa</taxon>
        <taxon>Ecdysozoa</taxon>
        <taxon>Nematoda</taxon>
        <taxon>Chromadorea</taxon>
        <taxon>Rhabditida</taxon>
        <taxon>Rhabditina</taxon>
        <taxon>Rhabditomorpha</taxon>
        <taxon>Strongyloidea</taxon>
        <taxon>Strongylidae</taxon>
        <taxon>Oesophagostomum</taxon>
    </lineage>
</organism>
<sequence length="135" mass="15611">MLHRLDTNTEEMPLTIEDLFAEYGQFKHEECKDIHAVQKKGVKAITAEDRVTGALVRFYHPRLFRRRERSNLPRCHNQKSFSTLSARHIRGYHADITSNMEAARISSLGTVCSASKDGKWKSDEDLWKILPRLLS</sequence>
<keyword evidence="2" id="KW-1185">Reference proteome</keyword>
<dbReference type="Proteomes" id="UP000053660">
    <property type="component" value="Unassembled WGS sequence"/>
</dbReference>